<dbReference type="eggNOG" id="COG1032">
    <property type="taxonomic scope" value="Bacteria"/>
</dbReference>
<dbReference type="OrthoDB" id="9801424at2"/>
<feature type="region of interest" description="Disordered" evidence="1">
    <location>
        <begin position="52"/>
        <end position="95"/>
    </location>
</feature>
<feature type="compositionally biased region" description="Low complexity" evidence="1">
    <location>
        <begin position="72"/>
        <end position="83"/>
    </location>
</feature>
<gene>
    <name evidence="2" type="ORF">RISW2_05850</name>
</gene>
<accession>X7F948</accession>
<keyword evidence="3" id="KW-1185">Reference proteome</keyword>
<dbReference type="Proteomes" id="UP000023430">
    <property type="component" value="Unassembled WGS sequence"/>
</dbReference>
<dbReference type="STRING" id="1449351.RISW2_05850"/>
<sequence length="95" mass="10534">MRILFVHPNYRSGGAEIAGTWPPAWVAYWGPQTRETVDFRFDATRRPAEAQIADREAAADRAARAAERRQSVRAQMKTRAGTRASGGGGQQMEET</sequence>
<evidence type="ECO:0000313" key="2">
    <source>
        <dbReference type="EMBL" id="ETX28616.1"/>
    </source>
</evidence>
<protein>
    <submittedName>
        <fullName evidence="2">Uncharacterized protein</fullName>
    </submittedName>
</protein>
<dbReference type="RefSeq" id="WP_043771449.1">
    <property type="nucleotide sequence ID" value="NZ_JAME01000017.1"/>
</dbReference>
<feature type="compositionally biased region" description="Gly residues" evidence="1">
    <location>
        <begin position="84"/>
        <end position="95"/>
    </location>
</feature>
<evidence type="ECO:0000256" key="1">
    <source>
        <dbReference type="SAM" id="MobiDB-lite"/>
    </source>
</evidence>
<dbReference type="PATRIC" id="fig|1449351.3.peg.2480"/>
<organism evidence="2 3">
    <name type="scientific">Roseivivax isoporae LMG 25204</name>
    <dbReference type="NCBI Taxonomy" id="1449351"/>
    <lineage>
        <taxon>Bacteria</taxon>
        <taxon>Pseudomonadati</taxon>
        <taxon>Pseudomonadota</taxon>
        <taxon>Alphaproteobacteria</taxon>
        <taxon>Rhodobacterales</taxon>
        <taxon>Roseobacteraceae</taxon>
        <taxon>Roseivivax</taxon>
    </lineage>
</organism>
<reference evidence="2 3" key="1">
    <citation type="submission" date="2014-01" db="EMBL/GenBank/DDBJ databases">
        <title>Roseivivax isoporae LMG 25204 Genome Sequencing.</title>
        <authorList>
            <person name="Lai Q."/>
            <person name="Li G."/>
            <person name="Shao Z."/>
        </authorList>
    </citation>
    <scope>NUCLEOTIDE SEQUENCE [LARGE SCALE GENOMIC DNA]</scope>
    <source>
        <strain evidence="2 3">LMG 25204</strain>
    </source>
</reference>
<proteinExistence type="predicted"/>
<comment type="caution">
    <text evidence="2">The sequence shown here is derived from an EMBL/GenBank/DDBJ whole genome shotgun (WGS) entry which is preliminary data.</text>
</comment>
<evidence type="ECO:0000313" key="3">
    <source>
        <dbReference type="Proteomes" id="UP000023430"/>
    </source>
</evidence>
<dbReference type="EMBL" id="JAME01000017">
    <property type="protein sequence ID" value="ETX28616.1"/>
    <property type="molecule type" value="Genomic_DNA"/>
</dbReference>
<feature type="compositionally biased region" description="Basic and acidic residues" evidence="1">
    <location>
        <begin position="52"/>
        <end position="70"/>
    </location>
</feature>
<name>X7F948_9RHOB</name>
<dbReference type="AlphaFoldDB" id="X7F948"/>